<dbReference type="HOGENOM" id="CLU_059693_1_0_6"/>
<dbReference type="AlphaFoldDB" id="A0A0C5VPV0"/>
<dbReference type="EMBL" id="CP007142">
    <property type="protein sequence ID" value="AJQ92279.1"/>
    <property type="molecule type" value="Genomic_DNA"/>
</dbReference>
<evidence type="ECO:0000313" key="2">
    <source>
        <dbReference type="EMBL" id="AJQ92279.1"/>
    </source>
</evidence>
<proteinExistence type="predicted"/>
<name>A0A0C5VPV0_9GAMM</name>
<dbReference type="OrthoDB" id="6917259at2"/>
<dbReference type="Pfam" id="PF06527">
    <property type="entry name" value="TniQ"/>
    <property type="match status" value="1"/>
</dbReference>
<accession>A0A0C5VPV0</accession>
<gene>
    <name evidence="2" type="ORF">YC6258_00227</name>
</gene>
<keyword evidence="3" id="KW-1185">Reference proteome</keyword>
<dbReference type="RefSeq" id="WP_082070500.1">
    <property type="nucleotide sequence ID" value="NZ_CP007142.1"/>
</dbReference>
<feature type="domain" description="TniQ" evidence="1">
    <location>
        <begin position="10"/>
        <end position="147"/>
    </location>
</feature>
<evidence type="ECO:0000313" key="3">
    <source>
        <dbReference type="Proteomes" id="UP000032266"/>
    </source>
</evidence>
<organism evidence="2 3">
    <name type="scientific">Gynuella sunshinyii YC6258</name>
    <dbReference type="NCBI Taxonomy" id="1445510"/>
    <lineage>
        <taxon>Bacteria</taxon>
        <taxon>Pseudomonadati</taxon>
        <taxon>Pseudomonadota</taxon>
        <taxon>Gammaproteobacteria</taxon>
        <taxon>Oceanospirillales</taxon>
        <taxon>Saccharospirillaceae</taxon>
        <taxon>Gynuella</taxon>
    </lineage>
</organism>
<reference evidence="2 3" key="1">
    <citation type="submission" date="2014-01" db="EMBL/GenBank/DDBJ databases">
        <title>Full genme sequencing of cellulolytic bacterium Gynuella sunshinyii YC6258T gen. nov., sp. nov.</title>
        <authorList>
            <person name="Khan H."/>
            <person name="Chung E.J."/>
            <person name="Chung Y.R."/>
        </authorList>
    </citation>
    <scope>NUCLEOTIDE SEQUENCE [LARGE SCALE GENOMIC DNA]</scope>
    <source>
        <strain evidence="2 3">YC6258</strain>
    </source>
</reference>
<dbReference type="InterPro" id="IPR009492">
    <property type="entry name" value="TniQ"/>
</dbReference>
<dbReference type="STRING" id="1445510.YC6258_00227"/>
<evidence type="ECO:0000259" key="1">
    <source>
        <dbReference type="Pfam" id="PF06527"/>
    </source>
</evidence>
<protein>
    <recommendedName>
        <fullName evidence="1">TniQ domain-containing protein</fullName>
    </recommendedName>
</protein>
<dbReference type="KEGG" id="gsn:YC6258_00227"/>
<dbReference type="Proteomes" id="UP000032266">
    <property type="component" value="Chromosome"/>
</dbReference>
<sequence>MTERWAIPISFLPQESTYSWLIRTALAHGCDPLALTGFLWPDWRAWTTDLDREISEDRLSALTRYSGIPIKRFQQSFLISDVSLITGMPPPKHGTWPWILALGTRNRTYRGGLQICPKCLSDDEYPYFRRHWRFAWHTACYRHSIRLIDRCPSCDSPIEPHRLEAHNGHLVSCVRCQFDYRNIECQPHNKHALDFQNLADQVLKHRQAIYWNQLVLGHDWFALCRFIIALTRRVLRRPLSKLTAVLKDFGIDVYEPNVSLFSHQLEMLSVTNRERLMAATFKFLNINPDQLLQSLDAAGVSQNSLTEWKVSIPPTLHFLTQLDICHRSRRSIEIHTKVPRSKRAVLIAWHRVRRNTRS</sequence>